<dbReference type="Proteomes" id="UP000053660">
    <property type="component" value="Unassembled WGS sequence"/>
</dbReference>
<dbReference type="SUPFAM" id="SSF48403">
    <property type="entry name" value="Ankyrin repeat"/>
    <property type="match status" value="1"/>
</dbReference>
<dbReference type="InterPro" id="IPR015868">
    <property type="entry name" value="Glutaminase"/>
</dbReference>
<dbReference type="InterPro" id="IPR002110">
    <property type="entry name" value="Ankyrin_rpt"/>
</dbReference>
<dbReference type="Pfam" id="PF04960">
    <property type="entry name" value="Glutaminase"/>
    <property type="match status" value="1"/>
</dbReference>
<evidence type="ECO:0000313" key="5">
    <source>
        <dbReference type="EMBL" id="KHJ95145.1"/>
    </source>
</evidence>
<comment type="similarity">
    <text evidence="1">Belongs to the glutaminase family.</text>
</comment>
<keyword evidence="3" id="KW-0378">Hydrolase</keyword>
<accession>A0A0B1TIF0</accession>
<evidence type="ECO:0000256" key="2">
    <source>
        <dbReference type="ARBA" id="ARBA00012918"/>
    </source>
</evidence>
<evidence type="ECO:0000256" key="1">
    <source>
        <dbReference type="ARBA" id="ARBA00011076"/>
    </source>
</evidence>
<dbReference type="GO" id="GO:0006543">
    <property type="term" value="P:L-glutamine catabolic process"/>
    <property type="evidence" value="ECO:0007669"/>
    <property type="project" value="TreeGrafter"/>
</dbReference>
<name>A0A0B1TIF0_OESDE</name>
<dbReference type="Pfam" id="PF12796">
    <property type="entry name" value="Ank_2"/>
    <property type="match status" value="1"/>
</dbReference>
<evidence type="ECO:0000256" key="3">
    <source>
        <dbReference type="ARBA" id="ARBA00022801"/>
    </source>
</evidence>
<organism evidence="5 6">
    <name type="scientific">Oesophagostomum dentatum</name>
    <name type="common">Nodular worm</name>
    <dbReference type="NCBI Taxonomy" id="61180"/>
    <lineage>
        <taxon>Eukaryota</taxon>
        <taxon>Metazoa</taxon>
        <taxon>Ecdysozoa</taxon>
        <taxon>Nematoda</taxon>
        <taxon>Chromadorea</taxon>
        <taxon>Rhabditida</taxon>
        <taxon>Rhabditina</taxon>
        <taxon>Rhabditomorpha</taxon>
        <taxon>Strongyloidea</taxon>
        <taxon>Strongylidae</taxon>
        <taxon>Oesophagostomum</taxon>
    </lineage>
</organism>
<dbReference type="GO" id="GO:0004359">
    <property type="term" value="F:glutaminase activity"/>
    <property type="evidence" value="ECO:0007669"/>
    <property type="project" value="UniProtKB-EC"/>
</dbReference>
<protein>
    <recommendedName>
        <fullName evidence="2">glutaminase</fullName>
        <ecNumber evidence="2">3.5.1.2</ecNumber>
    </recommendedName>
</protein>
<gene>
    <name evidence="5" type="ORF">OESDEN_04912</name>
</gene>
<proteinExistence type="inferred from homology"/>
<comment type="catalytic activity">
    <reaction evidence="4">
        <text>L-glutamine + H2O = L-glutamate + NH4(+)</text>
        <dbReference type="Rhea" id="RHEA:15889"/>
        <dbReference type="ChEBI" id="CHEBI:15377"/>
        <dbReference type="ChEBI" id="CHEBI:28938"/>
        <dbReference type="ChEBI" id="CHEBI:29985"/>
        <dbReference type="ChEBI" id="CHEBI:58359"/>
        <dbReference type="EC" id="3.5.1.2"/>
    </reaction>
</comment>
<dbReference type="SMART" id="SM00248">
    <property type="entry name" value="ANK"/>
    <property type="match status" value="3"/>
</dbReference>
<dbReference type="PANTHER" id="PTHR12544:SF51">
    <property type="entry name" value="GLUTAMINASE 3-RELATED"/>
    <property type="match status" value="1"/>
</dbReference>
<dbReference type="GO" id="GO:0006537">
    <property type="term" value="P:glutamate biosynthetic process"/>
    <property type="evidence" value="ECO:0007669"/>
    <property type="project" value="TreeGrafter"/>
</dbReference>
<dbReference type="EC" id="3.5.1.2" evidence="2"/>
<reference evidence="5 6" key="1">
    <citation type="submission" date="2014-03" db="EMBL/GenBank/DDBJ databases">
        <title>Draft genome of the hookworm Oesophagostomum dentatum.</title>
        <authorList>
            <person name="Mitreva M."/>
        </authorList>
    </citation>
    <scope>NUCLEOTIDE SEQUENCE [LARGE SCALE GENOMIC DNA]</scope>
    <source>
        <strain evidence="5 6">OD-Hann</strain>
    </source>
</reference>
<dbReference type="SUPFAM" id="SSF56601">
    <property type="entry name" value="beta-lactamase/transpeptidase-like"/>
    <property type="match status" value="1"/>
</dbReference>
<dbReference type="OrthoDB" id="9995210at2759"/>
<sequence length="198" mass="22751">MYSCGMYDWSGQFAFRVGLPAKSGVAGDMIMVIPNVMGIAIYSPRLDSLGNTYRGLKFAEAFIEKFNFHNYDSLVYSDCKKMDPRKAVTEIDQDNTSRFMYAAKSGDISAMKRYLLMGMNIHDRDYDDRTALHVAASEGDADCLNYVLSKWKESPEPLDKFQRTPLDDAKYFKHRECIELLQKAIERWNKSEEDIAMD</sequence>
<evidence type="ECO:0000256" key="4">
    <source>
        <dbReference type="ARBA" id="ARBA00049534"/>
    </source>
</evidence>
<dbReference type="EMBL" id="KN550065">
    <property type="protein sequence ID" value="KHJ95145.1"/>
    <property type="molecule type" value="Genomic_DNA"/>
</dbReference>
<dbReference type="Gene3D" id="1.25.40.20">
    <property type="entry name" value="Ankyrin repeat-containing domain"/>
    <property type="match status" value="1"/>
</dbReference>
<dbReference type="InterPro" id="IPR012338">
    <property type="entry name" value="Beta-lactam/transpept-like"/>
</dbReference>
<dbReference type="PANTHER" id="PTHR12544">
    <property type="entry name" value="GLUTAMINASE"/>
    <property type="match status" value="1"/>
</dbReference>
<dbReference type="InterPro" id="IPR036770">
    <property type="entry name" value="Ankyrin_rpt-contain_sf"/>
</dbReference>
<keyword evidence="6" id="KW-1185">Reference proteome</keyword>
<dbReference type="AlphaFoldDB" id="A0A0B1TIF0"/>
<evidence type="ECO:0000313" key="6">
    <source>
        <dbReference type="Proteomes" id="UP000053660"/>
    </source>
</evidence>
<dbReference type="Gene3D" id="3.40.710.10">
    <property type="entry name" value="DD-peptidase/beta-lactamase superfamily"/>
    <property type="match status" value="1"/>
</dbReference>